<keyword evidence="3" id="KW-0378">Hydrolase</keyword>
<keyword evidence="1" id="KW-0812">Transmembrane</keyword>
<gene>
    <name evidence="3" type="ORF">J2S77_000466</name>
</gene>
<dbReference type="RefSeq" id="WP_306974282.1">
    <property type="nucleotide sequence ID" value="NZ_JAUSTQ010000002.1"/>
</dbReference>
<feature type="transmembrane region" description="Helical" evidence="1">
    <location>
        <begin position="21"/>
        <end position="41"/>
    </location>
</feature>
<dbReference type="InterPro" id="IPR003675">
    <property type="entry name" value="Rce1/LyrA-like_dom"/>
</dbReference>
<comment type="caution">
    <text evidence="3">The sequence shown here is derived from an EMBL/GenBank/DDBJ whole genome shotgun (WGS) entry which is preliminary data.</text>
</comment>
<feature type="domain" description="CAAX prenyl protease 2/Lysostaphin resistance protein A-like" evidence="2">
    <location>
        <begin position="101"/>
        <end position="182"/>
    </location>
</feature>
<protein>
    <submittedName>
        <fullName evidence="3">Membrane protease YdiL (CAAX protease family)</fullName>
    </submittedName>
</protein>
<dbReference type="GO" id="GO:0006508">
    <property type="term" value="P:proteolysis"/>
    <property type="evidence" value="ECO:0007669"/>
    <property type="project" value="UniProtKB-KW"/>
</dbReference>
<feature type="transmembrane region" description="Helical" evidence="1">
    <location>
        <begin position="119"/>
        <end position="140"/>
    </location>
</feature>
<evidence type="ECO:0000313" key="4">
    <source>
        <dbReference type="Proteomes" id="UP001224359"/>
    </source>
</evidence>
<dbReference type="EMBL" id="JAUSTQ010000002">
    <property type="protein sequence ID" value="MDQ0158510.1"/>
    <property type="molecule type" value="Genomic_DNA"/>
</dbReference>
<evidence type="ECO:0000256" key="1">
    <source>
        <dbReference type="SAM" id="Phobius"/>
    </source>
</evidence>
<dbReference type="Pfam" id="PF02517">
    <property type="entry name" value="Rce1-like"/>
    <property type="match status" value="1"/>
</dbReference>
<dbReference type="GO" id="GO:0008233">
    <property type="term" value="F:peptidase activity"/>
    <property type="evidence" value="ECO:0007669"/>
    <property type="project" value="UniProtKB-KW"/>
</dbReference>
<feature type="transmembrane region" description="Helical" evidence="1">
    <location>
        <begin position="147"/>
        <end position="164"/>
    </location>
</feature>
<keyword evidence="1" id="KW-1133">Transmembrane helix</keyword>
<sequence>MSRKPTQADLVKQLSDKELLWNVYLSQGLFLVIAYIVGLFLFNEWGDFWTLFQFNTHEIFWFGLVPGVMIVLVDIIMLQLLPGRLYDDGGINRRLFTSISIPHVALLTLVVALSEEVLFRGVIQTNFGFWVASILFALVHVRYLRKWVLLLSVVLLSFGIGYMYHITNNLMVTITAHYTIDLLLGVYYWKKMR</sequence>
<keyword evidence="4" id="KW-1185">Reference proteome</keyword>
<evidence type="ECO:0000259" key="2">
    <source>
        <dbReference type="Pfam" id="PF02517"/>
    </source>
</evidence>
<organism evidence="3 4">
    <name type="scientific">Alkalibacillus salilacus</name>
    <dbReference type="NCBI Taxonomy" id="284582"/>
    <lineage>
        <taxon>Bacteria</taxon>
        <taxon>Bacillati</taxon>
        <taxon>Bacillota</taxon>
        <taxon>Bacilli</taxon>
        <taxon>Bacillales</taxon>
        <taxon>Bacillaceae</taxon>
        <taxon>Alkalibacillus</taxon>
    </lineage>
</organism>
<evidence type="ECO:0000313" key="3">
    <source>
        <dbReference type="EMBL" id="MDQ0158510.1"/>
    </source>
</evidence>
<feature type="transmembrane region" description="Helical" evidence="1">
    <location>
        <begin position="170"/>
        <end position="189"/>
    </location>
</feature>
<reference evidence="3 4" key="1">
    <citation type="submission" date="2023-07" db="EMBL/GenBank/DDBJ databases">
        <title>Genomic Encyclopedia of Type Strains, Phase IV (KMG-IV): sequencing the most valuable type-strain genomes for metagenomic binning, comparative biology and taxonomic classification.</title>
        <authorList>
            <person name="Goeker M."/>
        </authorList>
    </citation>
    <scope>NUCLEOTIDE SEQUENCE [LARGE SCALE GENOMIC DNA]</scope>
    <source>
        <strain evidence="3 4">DSM 16460</strain>
    </source>
</reference>
<keyword evidence="3" id="KW-0645">Protease</keyword>
<proteinExistence type="predicted"/>
<feature type="transmembrane region" description="Helical" evidence="1">
    <location>
        <begin position="95"/>
        <end position="113"/>
    </location>
</feature>
<dbReference type="Proteomes" id="UP001224359">
    <property type="component" value="Unassembled WGS sequence"/>
</dbReference>
<name>A0ABT9VCB9_9BACI</name>
<keyword evidence="1" id="KW-0472">Membrane</keyword>
<accession>A0ABT9VCB9</accession>
<feature type="transmembrane region" description="Helical" evidence="1">
    <location>
        <begin position="61"/>
        <end position="83"/>
    </location>
</feature>